<sequence>MHRTQLVLKPLLPLLLAAALTACGGSSGTTTTPGTGEAQATPPAAASADSKKPSTRIVKTDKGDIEIPANPKKVVAPYYHGTLLALGIQPIAANKEWWMGSPFLAEQEKTIQDIGAPTSLEKVTSLEPDLIVINDFDVKTYDQLSKIAPTLHVPYTAYHNPKEEVKLFGELLDRGKEAEQWLKQYEEKAAAGRAKIKSFVGADETAVIVNVRGKKVSILGDNYGRGGFPIYDALKLKAPDIVKKEVIDSGAQIKEISLELLPQYASADHIFICFNAGSTEEDINNVLNNSVWNSLPAVKNNKVHKLDYNTFLHYDPISITGQIDLIATMLAEKKS</sequence>
<evidence type="ECO:0000256" key="5">
    <source>
        <dbReference type="SAM" id="MobiDB-lite"/>
    </source>
</evidence>
<dbReference type="PANTHER" id="PTHR30532">
    <property type="entry name" value="IRON III DICITRATE-BINDING PERIPLASMIC PROTEIN"/>
    <property type="match status" value="1"/>
</dbReference>
<keyword evidence="3" id="KW-0813">Transport</keyword>
<evidence type="ECO:0000313" key="9">
    <source>
        <dbReference type="Proteomes" id="UP001469365"/>
    </source>
</evidence>
<dbReference type="PROSITE" id="PS51257">
    <property type="entry name" value="PROKAR_LIPOPROTEIN"/>
    <property type="match status" value="1"/>
</dbReference>
<organism evidence="8 9">
    <name type="scientific">Paenibacillus filicis</name>
    <dbReference type="NCBI Taxonomy" id="669464"/>
    <lineage>
        <taxon>Bacteria</taxon>
        <taxon>Bacillati</taxon>
        <taxon>Bacillota</taxon>
        <taxon>Bacilli</taxon>
        <taxon>Bacillales</taxon>
        <taxon>Paenibacillaceae</taxon>
        <taxon>Paenibacillus</taxon>
    </lineage>
</organism>
<dbReference type="PROSITE" id="PS50983">
    <property type="entry name" value="FE_B12_PBP"/>
    <property type="match status" value="1"/>
</dbReference>
<dbReference type="InterPro" id="IPR002491">
    <property type="entry name" value="ABC_transptr_periplasmic_BD"/>
</dbReference>
<dbReference type="InterPro" id="IPR051313">
    <property type="entry name" value="Bact_iron-sidero_bind"/>
</dbReference>
<dbReference type="RefSeq" id="WP_341419400.1">
    <property type="nucleotide sequence ID" value="NZ_JBBPCC010000028.1"/>
</dbReference>
<evidence type="ECO:0000313" key="8">
    <source>
        <dbReference type="EMBL" id="MEK8132269.1"/>
    </source>
</evidence>
<feature type="domain" description="Fe/B12 periplasmic-binding" evidence="7">
    <location>
        <begin position="71"/>
        <end position="334"/>
    </location>
</feature>
<keyword evidence="4 6" id="KW-0732">Signal</keyword>
<proteinExistence type="inferred from homology"/>
<reference evidence="8 9" key="1">
    <citation type="submission" date="2024-04" db="EMBL/GenBank/DDBJ databases">
        <title>draft genome sequnece of Paenibacillus filicis.</title>
        <authorList>
            <person name="Kim D.-U."/>
        </authorList>
    </citation>
    <scope>NUCLEOTIDE SEQUENCE [LARGE SCALE GENOMIC DNA]</scope>
    <source>
        <strain evidence="8 9">KACC14197</strain>
    </source>
</reference>
<comment type="caution">
    <text evidence="8">The sequence shown here is derived from an EMBL/GenBank/DDBJ whole genome shotgun (WGS) entry which is preliminary data.</text>
</comment>
<evidence type="ECO:0000256" key="2">
    <source>
        <dbReference type="ARBA" id="ARBA00008814"/>
    </source>
</evidence>
<keyword evidence="9" id="KW-1185">Reference proteome</keyword>
<dbReference type="Gene3D" id="3.40.50.1980">
    <property type="entry name" value="Nitrogenase molybdenum iron protein domain"/>
    <property type="match status" value="2"/>
</dbReference>
<evidence type="ECO:0000256" key="4">
    <source>
        <dbReference type="ARBA" id="ARBA00022729"/>
    </source>
</evidence>
<evidence type="ECO:0000256" key="3">
    <source>
        <dbReference type="ARBA" id="ARBA00022448"/>
    </source>
</evidence>
<dbReference type="SUPFAM" id="SSF53807">
    <property type="entry name" value="Helical backbone' metal receptor"/>
    <property type="match status" value="1"/>
</dbReference>
<feature type="region of interest" description="Disordered" evidence="5">
    <location>
        <begin position="26"/>
        <end position="61"/>
    </location>
</feature>
<evidence type="ECO:0000256" key="1">
    <source>
        <dbReference type="ARBA" id="ARBA00004196"/>
    </source>
</evidence>
<protein>
    <submittedName>
        <fullName evidence="8">ABC transporter substrate-binding protein</fullName>
    </submittedName>
</protein>
<comment type="subcellular location">
    <subcellularLocation>
        <location evidence="1">Cell envelope</location>
    </subcellularLocation>
</comment>
<dbReference type="PANTHER" id="PTHR30532:SF26">
    <property type="entry name" value="IRON(3+)-HYDROXAMATE-BINDING PROTEIN FHUD"/>
    <property type="match status" value="1"/>
</dbReference>
<feature type="signal peptide" evidence="6">
    <location>
        <begin position="1"/>
        <end position="24"/>
    </location>
</feature>
<dbReference type="Pfam" id="PF01497">
    <property type="entry name" value="Peripla_BP_2"/>
    <property type="match status" value="1"/>
</dbReference>
<feature type="compositionally biased region" description="Low complexity" evidence="5">
    <location>
        <begin position="26"/>
        <end position="48"/>
    </location>
</feature>
<feature type="chain" id="PRO_5047181866" evidence="6">
    <location>
        <begin position="25"/>
        <end position="335"/>
    </location>
</feature>
<name>A0ABU9DU89_9BACL</name>
<gene>
    <name evidence="8" type="ORF">WMW72_30660</name>
</gene>
<evidence type="ECO:0000259" key="7">
    <source>
        <dbReference type="PROSITE" id="PS50983"/>
    </source>
</evidence>
<accession>A0ABU9DU89</accession>
<comment type="similarity">
    <text evidence="2">Belongs to the bacterial solute-binding protein 8 family.</text>
</comment>
<dbReference type="Proteomes" id="UP001469365">
    <property type="component" value="Unassembled WGS sequence"/>
</dbReference>
<dbReference type="EMBL" id="JBBPCC010000028">
    <property type="protein sequence ID" value="MEK8132269.1"/>
    <property type="molecule type" value="Genomic_DNA"/>
</dbReference>
<evidence type="ECO:0000256" key="6">
    <source>
        <dbReference type="SAM" id="SignalP"/>
    </source>
</evidence>